<evidence type="ECO:0000313" key="2">
    <source>
        <dbReference type="EMBL" id="KAG8373835.1"/>
    </source>
</evidence>
<evidence type="ECO:0000259" key="1">
    <source>
        <dbReference type="Pfam" id="PF05678"/>
    </source>
</evidence>
<dbReference type="PANTHER" id="PTHR34794">
    <property type="entry name" value="EXPRESSED PROTEIN"/>
    <property type="match status" value="1"/>
</dbReference>
<proteinExistence type="predicted"/>
<dbReference type="AlphaFoldDB" id="A0AAV6WXU6"/>
<dbReference type="InterPro" id="IPR039610">
    <property type="entry name" value="VQ29"/>
</dbReference>
<organism evidence="2 3">
    <name type="scientific">Buddleja alternifolia</name>
    <dbReference type="NCBI Taxonomy" id="168488"/>
    <lineage>
        <taxon>Eukaryota</taxon>
        <taxon>Viridiplantae</taxon>
        <taxon>Streptophyta</taxon>
        <taxon>Embryophyta</taxon>
        <taxon>Tracheophyta</taxon>
        <taxon>Spermatophyta</taxon>
        <taxon>Magnoliopsida</taxon>
        <taxon>eudicotyledons</taxon>
        <taxon>Gunneridae</taxon>
        <taxon>Pentapetalae</taxon>
        <taxon>asterids</taxon>
        <taxon>lamiids</taxon>
        <taxon>Lamiales</taxon>
        <taxon>Scrophulariaceae</taxon>
        <taxon>Buddlejeae</taxon>
        <taxon>Buddleja</taxon>
    </lineage>
</organism>
<evidence type="ECO:0000313" key="3">
    <source>
        <dbReference type="Proteomes" id="UP000826271"/>
    </source>
</evidence>
<sequence>MDSYSYNVNTTSSFYSYSSIYPTPFPNDQYQQGINIAKPPLPPPAFRSELHSVRKAPAKNLITKKPNAPLPPTPPKIYTVDPIDFRDVVQKLTCAPEFIPTRLREVAPPPLSHLSQPPVKAALSPSSLAWCSSIFFSPGNSSLEPSAII</sequence>
<gene>
    <name evidence="2" type="ORF">BUALT_Bualt11G0066500</name>
</gene>
<dbReference type="InterPro" id="IPR008889">
    <property type="entry name" value="VQ"/>
</dbReference>
<accession>A0AAV6WXU6</accession>
<dbReference type="Pfam" id="PF05678">
    <property type="entry name" value="VQ"/>
    <property type="match status" value="1"/>
</dbReference>
<name>A0AAV6WXU6_9LAMI</name>
<feature type="domain" description="VQ" evidence="1">
    <location>
        <begin position="73"/>
        <end position="93"/>
    </location>
</feature>
<comment type="caution">
    <text evidence="2">The sequence shown here is derived from an EMBL/GenBank/DDBJ whole genome shotgun (WGS) entry which is preliminary data.</text>
</comment>
<dbReference type="PANTHER" id="PTHR34794:SF1">
    <property type="entry name" value="OS10G0101800 PROTEIN"/>
    <property type="match status" value="1"/>
</dbReference>
<protein>
    <recommendedName>
        <fullName evidence="1">VQ domain-containing protein</fullName>
    </recommendedName>
</protein>
<dbReference type="Proteomes" id="UP000826271">
    <property type="component" value="Unassembled WGS sequence"/>
</dbReference>
<dbReference type="EMBL" id="WHWC01000011">
    <property type="protein sequence ID" value="KAG8373835.1"/>
    <property type="molecule type" value="Genomic_DNA"/>
</dbReference>
<reference evidence="2" key="1">
    <citation type="submission" date="2019-10" db="EMBL/GenBank/DDBJ databases">
        <authorList>
            <person name="Zhang R."/>
            <person name="Pan Y."/>
            <person name="Wang J."/>
            <person name="Ma R."/>
            <person name="Yu S."/>
        </authorList>
    </citation>
    <scope>NUCLEOTIDE SEQUENCE</scope>
    <source>
        <strain evidence="2">LA-IB0</strain>
        <tissue evidence="2">Leaf</tissue>
    </source>
</reference>
<keyword evidence="3" id="KW-1185">Reference proteome</keyword>